<dbReference type="InterPro" id="IPR000999">
    <property type="entry name" value="RNase_III_dom"/>
</dbReference>
<dbReference type="Pfam" id="PF00035">
    <property type="entry name" value="dsrm"/>
    <property type="match status" value="1"/>
</dbReference>
<dbReference type="GO" id="GO:0004525">
    <property type="term" value="F:ribonuclease III activity"/>
    <property type="evidence" value="ECO:0007669"/>
    <property type="project" value="InterPro"/>
</dbReference>
<dbReference type="SMART" id="SM00535">
    <property type="entry name" value="RIBOc"/>
    <property type="match status" value="1"/>
</dbReference>
<dbReference type="Gene3D" id="3.30.160.20">
    <property type="match status" value="1"/>
</dbReference>
<dbReference type="SUPFAM" id="SSF69065">
    <property type="entry name" value="RNase III domain-like"/>
    <property type="match status" value="1"/>
</dbReference>
<comment type="similarity">
    <text evidence="1">Belongs to the ribonuclease III family.</text>
</comment>
<evidence type="ECO:0000259" key="9">
    <source>
        <dbReference type="PROSITE" id="PS50142"/>
    </source>
</evidence>
<evidence type="ECO:0000259" key="8">
    <source>
        <dbReference type="PROSITE" id="PS50137"/>
    </source>
</evidence>
<evidence type="ECO:0000256" key="6">
    <source>
        <dbReference type="PROSITE-ProRule" id="PRU00266"/>
    </source>
</evidence>
<keyword evidence="3" id="KW-0255">Endonuclease</keyword>
<feature type="region of interest" description="Disordered" evidence="7">
    <location>
        <begin position="1"/>
        <end position="24"/>
    </location>
</feature>
<dbReference type="GO" id="GO:0006364">
    <property type="term" value="P:rRNA processing"/>
    <property type="evidence" value="ECO:0007669"/>
    <property type="project" value="InterPro"/>
</dbReference>
<name>A0A3G4ZX63_9VIRU</name>
<evidence type="ECO:0000256" key="5">
    <source>
        <dbReference type="ARBA" id="ARBA00022884"/>
    </source>
</evidence>
<protein>
    <submittedName>
        <fullName evidence="10">Putative dsRNA-specific ribonuclease III</fullName>
    </submittedName>
</protein>
<dbReference type="PANTHER" id="PTHR11207:SF0">
    <property type="entry name" value="RIBONUCLEASE 3"/>
    <property type="match status" value="1"/>
</dbReference>
<dbReference type="CDD" id="cd10845">
    <property type="entry name" value="DSRM_RNAse_III_family"/>
    <property type="match status" value="1"/>
</dbReference>
<feature type="domain" description="RNase III" evidence="9">
    <location>
        <begin position="63"/>
        <end position="213"/>
    </location>
</feature>
<keyword evidence="5 6" id="KW-0694">RNA-binding</keyword>
<dbReference type="EMBL" id="MK072149">
    <property type="protein sequence ID" value="AYV79497.1"/>
    <property type="molecule type" value="Genomic_DNA"/>
</dbReference>
<evidence type="ECO:0000256" key="7">
    <source>
        <dbReference type="SAM" id="MobiDB-lite"/>
    </source>
</evidence>
<keyword evidence="4" id="KW-0378">Hydrolase</keyword>
<dbReference type="InterPro" id="IPR036389">
    <property type="entry name" value="RNase_III_sf"/>
</dbReference>
<proteinExistence type="inferred from homology"/>
<dbReference type="Gene3D" id="1.10.1520.10">
    <property type="entry name" value="Ribonuclease III domain"/>
    <property type="match status" value="1"/>
</dbReference>
<dbReference type="GO" id="GO:0003725">
    <property type="term" value="F:double-stranded RNA binding"/>
    <property type="evidence" value="ECO:0007669"/>
    <property type="project" value="TreeGrafter"/>
</dbReference>
<dbReference type="PROSITE" id="PS50137">
    <property type="entry name" value="DS_RBD"/>
    <property type="match status" value="1"/>
</dbReference>
<dbReference type="SMART" id="SM00358">
    <property type="entry name" value="DSRM"/>
    <property type="match status" value="1"/>
</dbReference>
<dbReference type="InterPro" id="IPR011907">
    <property type="entry name" value="RNase_III"/>
</dbReference>
<gene>
    <name evidence="10" type="ORF">Faunusvirus18_2</name>
</gene>
<feature type="compositionally biased region" description="Basic and acidic residues" evidence="7">
    <location>
        <begin position="1"/>
        <end position="11"/>
    </location>
</feature>
<feature type="compositionally biased region" description="Polar residues" evidence="7">
    <location>
        <begin position="12"/>
        <end position="23"/>
    </location>
</feature>
<dbReference type="InterPro" id="IPR014720">
    <property type="entry name" value="dsRBD_dom"/>
</dbReference>
<dbReference type="SUPFAM" id="SSF54768">
    <property type="entry name" value="dsRNA-binding domain-like"/>
    <property type="match status" value="1"/>
</dbReference>
<dbReference type="GO" id="GO:0010468">
    <property type="term" value="P:regulation of gene expression"/>
    <property type="evidence" value="ECO:0007669"/>
    <property type="project" value="TreeGrafter"/>
</dbReference>
<evidence type="ECO:0000256" key="3">
    <source>
        <dbReference type="ARBA" id="ARBA00022759"/>
    </source>
</evidence>
<dbReference type="PANTHER" id="PTHR11207">
    <property type="entry name" value="RIBONUCLEASE III"/>
    <property type="match status" value="1"/>
</dbReference>
<evidence type="ECO:0000256" key="4">
    <source>
        <dbReference type="ARBA" id="ARBA00022801"/>
    </source>
</evidence>
<sequence>MNRYTPRDTSSKNHTNSAPNTHNRSFKIVDKSNINDIYSVEINGKYLPIPYNKKNRQATPNDIINIIKKYGVDIVVTRMDMFMLALTHKSYIKKDFYMTDQVSEYKKKMNFTDTIELQDKSNQRLEFLGDTQIKSIISDYLFDRYEEQDEGFMTKLKAKLENKKIFASFAKLIGIEDYLLISVQHELKTGRSSLRTLEDAFEAFIGALYKNSGYDICHKFIFNILETEVDYANLLYNDDNYKALILQYYHKNKWEHPVYVTLKTDGPPNKRIFTMGIKDVHGAVIGIGKGSSKSDAEQLASKKALQNFKLLNDDQIDE</sequence>
<dbReference type="Pfam" id="PF14622">
    <property type="entry name" value="Ribonucleas_3_3"/>
    <property type="match status" value="1"/>
</dbReference>
<accession>A0A3G4ZX63</accession>
<dbReference type="PROSITE" id="PS50142">
    <property type="entry name" value="RNASE_3_2"/>
    <property type="match status" value="1"/>
</dbReference>
<evidence type="ECO:0000313" key="10">
    <source>
        <dbReference type="EMBL" id="AYV79497.1"/>
    </source>
</evidence>
<evidence type="ECO:0000256" key="1">
    <source>
        <dbReference type="ARBA" id="ARBA00010183"/>
    </source>
</evidence>
<dbReference type="HAMAP" id="MF_00104">
    <property type="entry name" value="RNase_III"/>
    <property type="match status" value="1"/>
</dbReference>
<reference evidence="10" key="1">
    <citation type="submission" date="2018-10" db="EMBL/GenBank/DDBJ databases">
        <title>Hidden diversity of soil giant viruses.</title>
        <authorList>
            <person name="Schulz F."/>
            <person name="Alteio L."/>
            <person name="Goudeau D."/>
            <person name="Ryan E.M."/>
            <person name="Malmstrom R.R."/>
            <person name="Blanchard J."/>
            <person name="Woyke T."/>
        </authorList>
    </citation>
    <scope>NUCLEOTIDE SEQUENCE</scope>
    <source>
        <strain evidence="10">FNV1</strain>
    </source>
</reference>
<feature type="domain" description="DRBM" evidence="8">
    <location>
        <begin position="240"/>
        <end position="310"/>
    </location>
</feature>
<evidence type="ECO:0000256" key="2">
    <source>
        <dbReference type="ARBA" id="ARBA00022722"/>
    </source>
</evidence>
<organism evidence="10">
    <name type="scientific">Faunusvirus sp</name>
    <dbReference type="NCBI Taxonomy" id="2487766"/>
    <lineage>
        <taxon>Viruses</taxon>
        <taxon>Varidnaviria</taxon>
        <taxon>Bamfordvirae</taxon>
        <taxon>Nucleocytoviricota</taxon>
        <taxon>Megaviricetes</taxon>
        <taxon>Imitervirales</taxon>
        <taxon>Mimiviridae</taxon>
    </lineage>
</organism>
<keyword evidence="2" id="KW-0540">Nuclease</keyword>
<dbReference type="CDD" id="cd00593">
    <property type="entry name" value="RIBOc"/>
    <property type="match status" value="1"/>
</dbReference>